<protein>
    <recommendedName>
        <fullName evidence="4">DUF5683 domain-containing protein</fullName>
    </recommendedName>
</protein>
<comment type="caution">
    <text evidence="2">The sequence shown here is derived from an EMBL/GenBank/DDBJ whole genome shotgun (WGS) entry which is preliminary data.</text>
</comment>
<evidence type="ECO:0000313" key="3">
    <source>
        <dbReference type="Proteomes" id="UP000238375"/>
    </source>
</evidence>
<evidence type="ECO:0000256" key="1">
    <source>
        <dbReference type="SAM" id="SignalP"/>
    </source>
</evidence>
<feature type="chain" id="PRO_5015399180" description="DUF5683 domain-containing protein" evidence="1">
    <location>
        <begin position="19"/>
        <end position="172"/>
    </location>
</feature>
<organism evidence="2 3">
    <name type="scientific">Spirosoma oryzae</name>
    <dbReference type="NCBI Taxonomy" id="1469603"/>
    <lineage>
        <taxon>Bacteria</taxon>
        <taxon>Pseudomonadati</taxon>
        <taxon>Bacteroidota</taxon>
        <taxon>Cytophagia</taxon>
        <taxon>Cytophagales</taxon>
        <taxon>Cytophagaceae</taxon>
        <taxon>Spirosoma</taxon>
    </lineage>
</organism>
<dbReference type="RefSeq" id="WP_106139692.1">
    <property type="nucleotide sequence ID" value="NZ_PVTE01000020.1"/>
</dbReference>
<keyword evidence="1" id="KW-0732">Signal</keyword>
<reference evidence="2 3" key="1">
    <citation type="submission" date="2018-03" db="EMBL/GenBank/DDBJ databases">
        <title>Genomic Encyclopedia of Archaeal and Bacterial Type Strains, Phase II (KMG-II): from individual species to whole genera.</title>
        <authorList>
            <person name="Goeker M."/>
        </authorList>
    </citation>
    <scope>NUCLEOTIDE SEQUENCE [LARGE SCALE GENOMIC DNA]</scope>
    <source>
        <strain evidence="2 3">DSM 28354</strain>
    </source>
</reference>
<dbReference type="Proteomes" id="UP000238375">
    <property type="component" value="Unassembled WGS sequence"/>
</dbReference>
<keyword evidence="3" id="KW-1185">Reference proteome</keyword>
<name>A0A2T0SHB9_9BACT</name>
<sequence>MRYIFLFVLLISTQLVVAQQRAGEDTVYYRSAPIPRHLLPIERAGGTIYFYGGKRLSSPYSLEVPFYELNDPTVTHHFRTFRTLRTLSQLTSLATLAYLVFSPGRGRDDAYWIVYGSSIAASLTMSVIGNRQVNKAVTRYNELLLQTRIGLATPIVPLTGQPAIGAGAAWSF</sequence>
<proteinExistence type="predicted"/>
<gene>
    <name evidence="2" type="ORF">CLV58_12065</name>
</gene>
<evidence type="ECO:0008006" key="4">
    <source>
        <dbReference type="Google" id="ProtNLM"/>
    </source>
</evidence>
<dbReference type="OrthoDB" id="958875at2"/>
<dbReference type="AlphaFoldDB" id="A0A2T0SHB9"/>
<accession>A0A2T0SHB9</accession>
<evidence type="ECO:0000313" key="2">
    <source>
        <dbReference type="EMBL" id="PRY32814.1"/>
    </source>
</evidence>
<feature type="signal peptide" evidence="1">
    <location>
        <begin position="1"/>
        <end position="18"/>
    </location>
</feature>
<dbReference type="EMBL" id="PVTE01000020">
    <property type="protein sequence ID" value="PRY32814.1"/>
    <property type="molecule type" value="Genomic_DNA"/>
</dbReference>